<evidence type="ECO:0000313" key="8">
    <source>
        <dbReference type="Proteomes" id="UP000728032"/>
    </source>
</evidence>
<dbReference type="FunFam" id="3.30.160.60:FF:001788">
    <property type="entry name" value="ras-responsive element-binding protein 1"/>
    <property type="match status" value="1"/>
</dbReference>
<feature type="compositionally biased region" description="Polar residues" evidence="5">
    <location>
        <begin position="596"/>
        <end position="607"/>
    </location>
</feature>
<feature type="domain" description="C2H2-type" evidence="6">
    <location>
        <begin position="634"/>
        <end position="657"/>
    </location>
</feature>
<feature type="compositionally biased region" description="Polar residues" evidence="5">
    <location>
        <begin position="40"/>
        <end position="60"/>
    </location>
</feature>
<feature type="region of interest" description="Disordered" evidence="5">
    <location>
        <begin position="563"/>
        <end position="615"/>
    </location>
</feature>
<dbReference type="SUPFAM" id="SSF57667">
    <property type="entry name" value="beta-beta-alpha zinc fingers"/>
    <property type="match status" value="4"/>
</dbReference>
<dbReference type="EMBL" id="OC919015">
    <property type="protein sequence ID" value="CAD7650564.1"/>
    <property type="molecule type" value="Genomic_DNA"/>
</dbReference>
<feature type="region of interest" description="Disordered" evidence="5">
    <location>
        <begin position="1230"/>
        <end position="1277"/>
    </location>
</feature>
<dbReference type="FunFam" id="3.30.160.60:FF:002343">
    <property type="entry name" value="Zinc finger protein 33A"/>
    <property type="match status" value="1"/>
</dbReference>
<feature type="compositionally biased region" description="Low complexity" evidence="5">
    <location>
        <begin position="1112"/>
        <end position="1137"/>
    </location>
</feature>
<dbReference type="GO" id="GO:0005634">
    <property type="term" value="C:nucleus"/>
    <property type="evidence" value="ECO:0007669"/>
    <property type="project" value="TreeGrafter"/>
</dbReference>
<feature type="domain" description="C2H2-type" evidence="6">
    <location>
        <begin position="393"/>
        <end position="420"/>
    </location>
</feature>
<name>A0A7R9LZE3_9ACAR</name>
<feature type="compositionally biased region" description="Basic and acidic residues" evidence="5">
    <location>
        <begin position="124"/>
        <end position="137"/>
    </location>
</feature>
<feature type="compositionally biased region" description="Polar residues" evidence="5">
    <location>
        <begin position="1245"/>
        <end position="1254"/>
    </location>
</feature>
<dbReference type="PANTHER" id="PTHR46451:SF1">
    <property type="entry name" value="RAS-RESPONSIVE ELEMENT-BINDING PROTEIN 1"/>
    <property type="match status" value="1"/>
</dbReference>
<dbReference type="InterPro" id="IPR052795">
    <property type="entry name" value="RREB1"/>
</dbReference>
<keyword evidence="1" id="KW-0479">Metal-binding</keyword>
<reference evidence="7" key="1">
    <citation type="submission" date="2020-11" db="EMBL/GenBank/DDBJ databases">
        <authorList>
            <person name="Tran Van P."/>
        </authorList>
    </citation>
    <scope>NUCLEOTIDE SEQUENCE</scope>
</reference>
<gene>
    <name evidence="7" type="ORF">ONB1V03_LOCUS7878</name>
</gene>
<feature type="compositionally biased region" description="Low complexity" evidence="5">
    <location>
        <begin position="222"/>
        <end position="240"/>
    </location>
</feature>
<keyword evidence="3" id="KW-0862">Zinc</keyword>
<feature type="compositionally biased region" description="Basic and acidic residues" evidence="5">
    <location>
        <begin position="103"/>
        <end position="114"/>
    </location>
</feature>
<feature type="domain" description="C2H2-type" evidence="6">
    <location>
        <begin position="1521"/>
        <end position="1549"/>
    </location>
</feature>
<feature type="domain" description="C2H2-type" evidence="6">
    <location>
        <begin position="169"/>
        <end position="196"/>
    </location>
</feature>
<keyword evidence="8" id="KW-1185">Reference proteome</keyword>
<dbReference type="PROSITE" id="PS50157">
    <property type="entry name" value="ZINC_FINGER_C2H2_2"/>
    <property type="match status" value="13"/>
</dbReference>
<dbReference type="InterPro" id="IPR036236">
    <property type="entry name" value="Znf_C2H2_sf"/>
</dbReference>
<organism evidence="7">
    <name type="scientific">Oppiella nova</name>
    <dbReference type="NCBI Taxonomy" id="334625"/>
    <lineage>
        <taxon>Eukaryota</taxon>
        <taxon>Metazoa</taxon>
        <taxon>Ecdysozoa</taxon>
        <taxon>Arthropoda</taxon>
        <taxon>Chelicerata</taxon>
        <taxon>Arachnida</taxon>
        <taxon>Acari</taxon>
        <taxon>Acariformes</taxon>
        <taxon>Sarcoptiformes</taxon>
        <taxon>Oribatida</taxon>
        <taxon>Brachypylina</taxon>
        <taxon>Oppioidea</taxon>
        <taxon>Oppiidae</taxon>
        <taxon>Oppiella</taxon>
    </lineage>
</organism>
<accession>A0A7R9LZE3</accession>
<dbReference type="Pfam" id="PF00096">
    <property type="entry name" value="zf-C2H2"/>
    <property type="match status" value="2"/>
</dbReference>
<dbReference type="GO" id="GO:0000978">
    <property type="term" value="F:RNA polymerase II cis-regulatory region sequence-specific DNA binding"/>
    <property type="evidence" value="ECO:0007669"/>
    <property type="project" value="TreeGrafter"/>
</dbReference>
<feature type="region of interest" description="Disordered" evidence="5">
    <location>
        <begin position="513"/>
        <end position="545"/>
    </location>
</feature>
<feature type="compositionally biased region" description="Low complexity" evidence="5">
    <location>
        <begin position="567"/>
        <end position="577"/>
    </location>
</feature>
<dbReference type="SMART" id="SM00355">
    <property type="entry name" value="ZnF_C2H2"/>
    <property type="match status" value="18"/>
</dbReference>
<keyword evidence="2 4" id="KW-0863">Zinc-finger</keyword>
<feature type="compositionally biased region" description="Polar residues" evidence="5">
    <location>
        <begin position="525"/>
        <end position="538"/>
    </location>
</feature>
<feature type="domain" description="C2H2-type" evidence="6">
    <location>
        <begin position="1493"/>
        <end position="1520"/>
    </location>
</feature>
<evidence type="ECO:0000256" key="4">
    <source>
        <dbReference type="PROSITE-ProRule" id="PRU00042"/>
    </source>
</evidence>
<dbReference type="Proteomes" id="UP000728032">
    <property type="component" value="Unassembled WGS sequence"/>
</dbReference>
<evidence type="ECO:0000256" key="3">
    <source>
        <dbReference type="ARBA" id="ARBA00022833"/>
    </source>
</evidence>
<feature type="region of interest" description="Disordered" evidence="5">
    <location>
        <begin position="74"/>
        <end position="137"/>
    </location>
</feature>
<feature type="domain" description="C2H2-type" evidence="6">
    <location>
        <begin position="663"/>
        <end position="690"/>
    </location>
</feature>
<feature type="domain" description="C2H2-type" evidence="6">
    <location>
        <begin position="286"/>
        <end position="313"/>
    </location>
</feature>
<proteinExistence type="predicted"/>
<dbReference type="GO" id="GO:0008270">
    <property type="term" value="F:zinc ion binding"/>
    <property type="evidence" value="ECO:0007669"/>
    <property type="project" value="UniProtKB-KW"/>
</dbReference>
<dbReference type="Gene3D" id="3.30.160.60">
    <property type="entry name" value="Classic Zinc Finger"/>
    <property type="match status" value="12"/>
</dbReference>
<feature type="domain" description="C2H2-type" evidence="6">
    <location>
        <begin position="1425"/>
        <end position="1453"/>
    </location>
</feature>
<evidence type="ECO:0000313" key="7">
    <source>
        <dbReference type="EMBL" id="CAD7650564.1"/>
    </source>
</evidence>
<feature type="compositionally biased region" description="Basic and acidic residues" evidence="5">
    <location>
        <begin position="248"/>
        <end position="257"/>
    </location>
</feature>
<feature type="domain" description="C2H2-type" evidence="6">
    <location>
        <begin position="197"/>
        <end position="224"/>
    </location>
</feature>
<feature type="region of interest" description="Disordered" evidence="5">
    <location>
        <begin position="26"/>
        <end position="60"/>
    </location>
</feature>
<dbReference type="OrthoDB" id="6077919at2759"/>
<dbReference type="InterPro" id="IPR013087">
    <property type="entry name" value="Znf_C2H2_type"/>
</dbReference>
<evidence type="ECO:0000256" key="1">
    <source>
        <dbReference type="ARBA" id="ARBA00022723"/>
    </source>
</evidence>
<dbReference type="PANTHER" id="PTHR46451">
    <property type="entry name" value="RAS-RESPONSIVE ELEMENT-BINDING PROTEIN 1"/>
    <property type="match status" value="1"/>
</dbReference>
<evidence type="ECO:0000259" key="6">
    <source>
        <dbReference type="PROSITE" id="PS50157"/>
    </source>
</evidence>
<dbReference type="EMBL" id="CAJPVJ010004190">
    <property type="protein sequence ID" value="CAG2168388.1"/>
    <property type="molecule type" value="Genomic_DNA"/>
</dbReference>
<evidence type="ECO:0000256" key="2">
    <source>
        <dbReference type="ARBA" id="ARBA00022771"/>
    </source>
</evidence>
<feature type="domain" description="C2H2-type" evidence="6">
    <location>
        <begin position="691"/>
        <end position="719"/>
    </location>
</feature>
<sequence length="1658" mass="184970">MQQTDCDIQRDQHIQTTPHIMSTIQESEEHTSDVGDIDANTESNASTPQDMITSEESTPTMQTIHRDDHNLQLSLSDDKPSNLDITSNSSTNSSKRFNIKNNKNFENKLKDNFTTHENSSFKASGERKAQEENDGNTDKYKCPVCDLKLDSQHTFTVHIRQHNPSDHSHTCRLCGKTLSSASSLDRHMLIHSGERPFKCRICNMAFTTNGNMHRHMRTHGMDNNNDDCNGTDTNNSSNKLIKSKKRKASEDDNREPLMKASPKRRNSDVGTDLTVHKLNAIQNTEICCPICKKAMISKSALHSHMEAHPNEPICCRDCGMIVNNYATYTQHRCTAIDGTSSILSPNRMNFSSAPAVGFYDLSFTDFTSRKFSMIAKTFCEHNLRKASSPYHEFECDKCKRAFPCASALNLHESSHDSQTYCRLCQHDFVTPALFLSHQMKHRFNYPMVSMTSSIPQPLGFKPSNESYGDVPHSDKEDFLALLDLQNKGSQMNSIQSNYKFTRSEDSFENNSYYIHAKPLPPPRSTPFQSKVTPNGTESDSNKHDLADIQSIISVTRSAAPLMSSIRSSPPAASPASPVHLGVSGAQPDSPVAADSANASPNTPSISKTESDEKLMNEKPLSIVTETEDETRPVFKCNKCSLSFKTTNALKRHNRGHTQGGHSYACHLCPYTSLDKSTLVRHLRTHNGERPFQCSICKYAFTTKANCERHVRKRHKKSQKQEIRSAMQYNPNMSTATALSHQNLTKTESNPVLSPASDTFPGGFDTICKYCNVDFKFNRVLRHHLRSLHNSCSRKPYCCSVCKLGFSTKNNCIRHVVKQHPEMKDKLSSVVFANSSIGLNSDHSESESLYLDSPELSSHMTKESINMSTDNSMNGSLSETSAMSALSAPQHHSSLAALCQIAKNISSNHEKPMNLVMDSKSNFEDDDTDCSGNEDEPLNLASHSHEEQPLDLAVHALDLSCKSSYPTKDKSCDDMKVNEAVRTAASSLLALRSMTTSSAFPTSLSNFAAGSVLQTPLFHHSGISLTPPLPAHSTAPIAMLSPNSGASMEDIYKMTNFRISKNRLLPRNERSFTCIYCSAGFTLKSNMERHIKRKHPEFARPPRSRGVSSATHQSSQTGTSTGSQSNSSLLSKSNNTTLSNKTRAALRVVLNNKVMGTAVGNSIISGPSSPGEPFVNNMNLKNSEENSNNADNTGDLASVSSLIDHSANSSNALKQYFNKQSDDIEANVEMVSNNGTNETKTETIRPNDNNKSMKSFNRKSSKEWNSKGSGLGAKKRSAYTDSPNSVSCPYCARKFPWTSSLRRHILTHTGLKPYKCPKCPILFTTKSNCERHLIRKHNGREKRSFVEHTTISLDSKPYKCNVCPNSTFTTHGNLKKHYYLRHWSKTGKQNNILKNRKEDIREEEVNETNVNNNSIQEETGDDRLNFTCYLCETSFNGRLKCLKHIQSCHSNEYHILQSKGAVDKVPVTDTKPMPTVNNQNDNHEEYESYSQQKILCVFCPRQFTLVDNLRRHMRVHLGERPFKCMLCTKRFSLKNSLLRHHRTNHPESELSSRTKTKSKQPIIPSISSTSLLKETDSQTTTKAVKSKGSCNSLLYLIPKDSVKQLETFAQNSNIYDGDHEDGSDLIQNLLGLQDSKILDDLLDSGADSAARILGVKDLA</sequence>
<evidence type="ECO:0000256" key="5">
    <source>
        <dbReference type="SAM" id="MobiDB-lite"/>
    </source>
</evidence>
<feature type="domain" description="C2H2-type" evidence="6">
    <location>
        <begin position="1313"/>
        <end position="1341"/>
    </location>
</feature>
<feature type="region of interest" description="Disordered" evidence="5">
    <location>
        <begin position="220"/>
        <end position="269"/>
    </location>
</feature>
<feature type="domain" description="C2H2-type" evidence="6">
    <location>
        <begin position="1285"/>
        <end position="1312"/>
    </location>
</feature>
<dbReference type="FunFam" id="3.30.160.60:FF:000682">
    <property type="entry name" value="ras-responsive element-binding protein 1 isoform X1"/>
    <property type="match status" value="1"/>
</dbReference>
<dbReference type="PROSITE" id="PS00028">
    <property type="entry name" value="ZINC_FINGER_C2H2_1"/>
    <property type="match status" value="15"/>
</dbReference>
<feature type="compositionally biased region" description="Low complexity" evidence="5">
    <location>
        <begin position="92"/>
        <end position="102"/>
    </location>
</feature>
<feature type="domain" description="C2H2-type" evidence="6">
    <location>
        <begin position="1071"/>
        <end position="1094"/>
    </location>
</feature>
<feature type="region of interest" description="Disordered" evidence="5">
    <location>
        <begin position="1094"/>
        <end position="1137"/>
    </location>
</feature>
<protein>
    <recommendedName>
        <fullName evidence="6">C2H2-type domain-containing protein</fullName>
    </recommendedName>
</protein>
<dbReference type="GO" id="GO:0001228">
    <property type="term" value="F:DNA-binding transcription activator activity, RNA polymerase II-specific"/>
    <property type="evidence" value="ECO:0007669"/>
    <property type="project" value="TreeGrafter"/>
</dbReference>